<evidence type="ECO:0000313" key="9">
    <source>
        <dbReference type="Proteomes" id="UP001295684"/>
    </source>
</evidence>
<proteinExistence type="inferred from homology"/>
<dbReference type="InterPro" id="IPR029063">
    <property type="entry name" value="SAM-dependent_MTases_sf"/>
</dbReference>
<dbReference type="SUPFAM" id="SSF53335">
    <property type="entry name" value="S-adenosyl-L-methionine-dependent methyltransferases"/>
    <property type="match status" value="1"/>
</dbReference>
<dbReference type="EMBL" id="CAMPGE010018931">
    <property type="protein sequence ID" value="CAI2377300.1"/>
    <property type="molecule type" value="Genomic_DNA"/>
</dbReference>
<dbReference type="EC" id="2.1.1.77" evidence="3"/>
<keyword evidence="5" id="KW-0489">Methyltransferase</keyword>
<keyword evidence="9" id="KW-1185">Reference proteome</keyword>
<evidence type="ECO:0000256" key="3">
    <source>
        <dbReference type="ARBA" id="ARBA00011890"/>
    </source>
</evidence>
<reference evidence="8" key="1">
    <citation type="submission" date="2023-07" db="EMBL/GenBank/DDBJ databases">
        <authorList>
            <consortium name="AG Swart"/>
            <person name="Singh M."/>
            <person name="Singh A."/>
            <person name="Seah K."/>
            <person name="Emmerich C."/>
        </authorList>
    </citation>
    <scope>NUCLEOTIDE SEQUENCE</scope>
    <source>
        <strain evidence="8">DP1</strain>
    </source>
</reference>
<comment type="similarity">
    <text evidence="2">Belongs to the methyltransferase superfamily. L-isoaspartyl/D-aspartyl protein methyltransferase family.</text>
</comment>
<evidence type="ECO:0000256" key="1">
    <source>
        <dbReference type="ARBA" id="ARBA00004496"/>
    </source>
</evidence>
<evidence type="ECO:0000256" key="5">
    <source>
        <dbReference type="ARBA" id="ARBA00022603"/>
    </source>
</evidence>
<keyword evidence="6" id="KW-0808">Transferase</keyword>
<dbReference type="Pfam" id="PF01135">
    <property type="entry name" value="PCMT"/>
    <property type="match status" value="1"/>
</dbReference>
<protein>
    <recommendedName>
        <fullName evidence="3">protein-L-isoaspartate(D-aspartate) O-methyltransferase</fullName>
        <ecNumber evidence="3">2.1.1.77</ecNumber>
    </recommendedName>
</protein>
<comment type="subcellular location">
    <subcellularLocation>
        <location evidence="1">Cytoplasm</location>
    </subcellularLocation>
</comment>
<dbReference type="GO" id="GO:0004719">
    <property type="term" value="F:protein-L-isoaspartate (D-aspartate) O-methyltransferase activity"/>
    <property type="evidence" value="ECO:0007669"/>
    <property type="project" value="UniProtKB-EC"/>
</dbReference>
<dbReference type="InterPro" id="IPR000682">
    <property type="entry name" value="PCMT"/>
</dbReference>
<dbReference type="AlphaFoldDB" id="A0AAD2D256"/>
<keyword evidence="7" id="KW-0949">S-adenosyl-L-methionine</keyword>
<evidence type="ECO:0000256" key="6">
    <source>
        <dbReference type="ARBA" id="ARBA00022679"/>
    </source>
</evidence>
<accession>A0AAD2D256</accession>
<dbReference type="PANTHER" id="PTHR11579:SF0">
    <property type="entry name" value="PROTEIN-L-ISOASPARTATE(D-ASPARTATE) O-METHYLTRANSFERASE"/>
    <property type="match status" value="1"/>
</dbReference>
<evidence type="ECO:0000256" key="4">
    <source>
        <dbReference type="ARBA" id="ARBA00022490"/>
    </source>
</evidence>
<gene>
    <name evidence="8" type="ORF">ECRASSUSDP1_LOCUS18683</name>
</gene>
<organism evidence="8 9">
    <name type="scientific">Euplotes crassus</name>
    <dbReference type="NCBI Taxonomy" id="5936"/>
    <lineage>
        <taxon>Eukaryota</taxon>
        <taxon>Sar</taxon>
        <taxon>Alveolata</taxon>
        <taxon>Ciliophora</taxon>
        <taxon>Intramacronucleata</taxon>
        <taxon>Spirotrichea</taxon>
        <taxon>Hypotrichia</taxon>
        <taxon>Euplotida</taxon>
        <taxon>Euplotidae</taxon>
        <taxon>Moneuplotes</taxon>
    </lineage>
</organism>
<sequence>MLSNASRLQPRNIRKFIRHFSQVKSDISDELLVSASMSWMSDKPTTQLELADALKRNNLVYTPEVYEVFKKVDRALFCNDTNENPYSVDPDLLDHGQKLTSPVMQAIALEVSCAAIENLFAGPNTHPIYIADIGFGYGCTTAMLTLLTQYVRDRLNSEREIKVFGYEIYKDFVDIGYKSISSIPEIDMSQITLEHKDIQVEEVSKKFDFLNSACAFYYEGRSPCISSFITPMINPEFTSTCLIPVIRPDGEQDLKLFRYDPSTEQITANVDSVKDPQASKTKRSPYLPISNFTMRALFTEAKTKMT</sequence>
<comment type="caution">
    <text evidence="8">The sequence shown here is derived from an EMBL/GenBank/DDBJ whole genome shotgun (WGS) entry which is preliminary data.</text>
</comment>
<dbReference type="PANTHER" id="PTHR11579">
    <property type="entry name" value="PROTEIN-L-ISOASPARTATE O-METHYLTRANSFERASE"/>
    <property type="match status" value="1"/>
</dbReference>
<evidence type="ECO:0000256" key="2">
    <source>
        <dbReference type="ARBA" id="ARBA00005369"/>
    </source>
</evidence>
<dbReference type="Proteomes" id="UP001295684">
    <property type="component" value="Unassembled WGS sequence"/>
</dbReference>
<keyword evidence="4" id="KW-0963">Cytoplasm</keyword>
<dbReference type="Gene3D" id="3.40.50.150">
    <property type="entry name" value="Vaccinia Virus protein VP39"/>
    <property type="match status" value="1"/>
</dbReference>
<dbReference type="GO" id="GO:0032259">
    <property type="term" value="P:methylation"/>
    <property type="evidence" value="ECO:0007669"/>
    <property type="project" value="UniProtKB-KW"/>
</dbReference>
<evidence type="ECO:0000256" key="7">
    <source>
        <dbReference type="ARBA" id="ARBA00022691"/>
    </source>
</evidence>
<name>A0AAD2D256_EUPCR</name>
<dbReference type="GO" id="GO:0005737">
    <property type="term" value="C:cytoplasm"/>
    <property type="evidence" value="ECO:0007669"/>
    <property type="project" value="UniProtKB-SubCell"/>
</dbReference>
<evidence type="ECO:0000313" key="8">
    <source>
        <dbReference type="EMBL" id="CAI2377300.1"/>
    </source>
</evidence>